<dbReference type="RefSeq" id="XP_066924767.1">
    <property type="nucleotide sequence ID" value="XM_067068666.1"/>
</dbReference>
<proteinExistence type="predicted"/>
<feature type="compositionally biased region" description="Low complexity" evidence="1">
    <location>
        <begin position="291"/>
        <end position="301"/>
    </location>
</feature>
<feature type="region of interest" description="Disordered" evidence="1">
    <location>
        <begin position="144"/>
        <end position="637"/>
    </location>
</feature>
<feature type="region of interest" description="Disordered" evidence="1">
    <location>
        <begin position="741"/>
        <end position="967"/>
    </location>
</feature>
<evidence type="ECO:0000313" key="2">
    <source>
        <dbReference type="EnsemblMetazoa" id="CLYHEMP024379.2"/>
    </source>
</evidence>
<feature type="region of interest" description="Disordered" evidence="1">
    <location>
        <begin position="671"/>
        <end position="715"/>
    </location>
</feature>
<feature type="compositionally biased region" description="Polar residues" evidence="1">
    <location>
        <begin position="260"/>
        <end position="282"/>
    </location>
</feature>
<feature type="compositionally biased region" description="Polar residues" evidence="1">
    <location>
        <begin position="504"/>
        <end position="517"/>
    </location>
</feature>
<feature type="compositionally biased region" description="Polar residues" evidence="1">
    <location>
        <begin position="305"/>
        <end position="318"/>
    </location>
</feature>
<dbReference type="InterPro" id="IPR051511">
    <property type="entry name" value="MitoQC_Scaffold_Kinases"/>
</dbReference>
<reference evidence="2" key="1">
    <citation type="submission" date="2021-01" db="UniProtKB">
        <authorList>
            <consortium name="EnsemblMetazoa"/>
        </authorList>
    </citation>
    <scope>IDENTIFICATION</scope>
</reference>
<dbReference type="GeneID" id="136812158"/>
<feature type="compositionally biased region" description="Basic and acidic residues" evidence="1">
    <location>
        <begin position="350"/>
        <end position="379"/>
    </location>
</feature>
<keyword evidence="3" id="KW-1185">Reference proteome</keyword>
<dbReference type="EnsemblMetazoa" id="CLYHEMT024379.2">
    <property type="protein sequence ID" value="CLYHEMP024379.2"/>
    <property type="gene ID" value="CLYHEMG024379"/>
</dbReference>
<feature type="compositionally biased region" description="Basic and acidic residues" evidence="1">
    <location>
        <begin position="851"/>
        <end position="866"/>
    </location>
</feature>
<feature type="compositionally biased region" description="Basic and acidic residues" evidence="1">
    <location>
        <begin position="1109"/>
        <end position="1131"/>
    </location>
</feature>
<organism evidence="2 3">
    <name type="scientific">Clytia hemisphaerica</name>
    <dbReference type="NCBI Taxonomy" id="252671"/>
    <lineage>
        <taxon>Eukaryota</taxon>
        <taxon>Metazoa</taxon>
        <taxon>Cnidaria</taxon>
        <taxon>Hydrozoa</taxon>
        <taxon>Hydroidolina</taxon>
        <taxon>Leptothecata</taxon>
        <taxon>Obeliida</taxon>
        <taxon>Clytiidae</taxon>
        <taxon>Clytia</taxon>
    </lineage>
</organism>
<name>A0A7M5XJG5_9CNID</name>
<feature type="compositionally biased region" description="Acidic residues" evidence="1">
    <location>
        <begin position="758"/>
        <end position="779"/>
    </location>
</feature>
<dbReference type="OrthoDB" id="9886644at2759"/>
<feature type="compositionally biased region" description="Low complexity" evidence="1">
    <location>
        <begin position="1194"/>
        <end position="1208"/>
    </location>
</feature>
<feature type="compositionally biased region" description="Basic and acidic residues" evidence="1">
    <location>
        <begin position="628"/>
        <end position="637"/>
    </location>
</feature>
<feature type="region of interest" description="Disordered" evidence="1">
    <location>
        <begin position="1109"/>
        <end position="1235"/>
    </location>
</feature>
<feature type="compositionally biased region" description="Polar residues" evidence="1">
    <location>
        <begin position="899"/>
        <end position="932"/>
    </location>
</feature>
<evidence type="ECO:0000256" key="1">
    <source>
        <dbReference type="SAM" id="MobiDB-lite"/>
    </source>
</evidence>
<dbReference type="PANTHER" id="PTHR22972:SF8">
    <property type="entry name" value="PROTEIN KINASE DOMAIN-CONTAINING PROTEIN"/>
    <property type="match status" value="1"/>
</dbReference>
<dbReference type="PANTHER" id="PTHR22972">
    <property type="entry name" value="SERINE/THREONINE PROTEIN KINASE"/>
    <property type="match status" value="1"/>
</dbReference>
<feature type="compositionally biased region" description="Polar residues" evidence="1">
    <location>
        <begin position="526"/>
        <end position="535"/>
    </location>
</feature>
<feature type="compositionally biased region" description="Low complexity" evidence="1">
    <location>
        <begin position="196"/>
        <end position="208"/>
    </location>
</feature>
<feature type="compositionally biased region" description="Polar residues" evidence="1">
    <location>
        <begin position="339"/>
        <end position="349"/>
    </location>
</feature>
<accession>A0A7M5XJG5</accession>
<protein>
    <submittedName>
        <fullName evidence="2">Uncharacterized protein</fullName>
    </submittedName>
</protein>
<feature type="compositionally biased region" description="Low complexity" evidence="1">
    <location>
        <begin position="1158"/>
        <end position="1169"/>
    </location>
</feature>
<dbReference type="GO" id="GO:0004672">
    <property type="term" value="F:protein kinase activity"/>
    <property type="evidence" value="ECO:0007669"/>
    <property type="project" value="TreeGrafter"/>
</dbReference>
<evidence type="ECO:0000313" key="3">
    <source>
        <dbReference type="Proteomes" id="UP000594262"/>
    </source>
</evidence>
<dbReference type="Proteomes" id="UP000594262">
    <property type="component" value="Unplaced"/>
</dbReference>
<sequence length="1641" mass="181846">MSFLNEKKIKPYAVVDLSAHTILSSDEIEQCLQEASHKQRLKFVGDYAYNGNHAKENGDAPNFIAIPPKKRSKSLSALYDELLKSEEEKNIRKSSDNTGTMCQNAYSQITPTTTTPSGYDVITGRERSYTAPATVYDVVRIKSSRRRKTSKASRIATPSSPGVAKRKVQQKLQQQQRAGASKLVAPTTGASKLVAPSSTTKMSTTTPPGQKTPSMLPKQSGLRAPSASGMRQPSARAPSSTHETPKPSGLKPPGEAGNATPRNSNNNIIAKQPQSIQRSTLPRMSKKNSDTHSSSPDSSSGSEGGQRSTPASALSVQSPRPLASKPPLAGIPQPKSAVKTRSPNTTAGNESKEQLQRMKREKSADCLRTKREKSSECIRKISTPGNLSAGNSRLKKSSENLLSYSRESTAENLKKEGSLRSKESGIVTPRDTKESGITPPRPGMIKMNSSSGLKKPSGLVGPRKISAPAAPNESKMKPPASGLSRPSGIGKPSGLAKPSGIAKANSTASRDNLSNKSLTKDDDKVNTNSTENVSKLTPPKEQVSKISPPKQSKEQPSKIASSKEQASRIASPVTSRKLASPSTPRRMASPSTPRKIPLLNGPTRRASDGTLGLQTKSRLEVNASQKKKLSDLSTHEESINEIAERNETRELKYPIVGGKLPDRLGDTNRFINKSLRFQPNPKLTKPTKPTEKESTEEPTVSDIETPTNENLVAPPEEFVGESVERDDAADELSIANDFVASETSTLGKDGNIVSNILGDDEQREPTDTEEDTEIEESENEDIRFPKNSISSLPEKDPFAEFDTSFDTSQLTGIDQHFDTSKLTGIDDYEPTETTFTKLKQRPISESDSDIDSDHPKSVYDESEIPKPDYTNLGYTEPDDSIKRSEQLSSDSGYIEPLDTPSSSRNSLPYRKQSGSNASSVPDDISSNESNPSPRFGEENDQAGSPSHFKRVQPKVLIPPPRINSYTEDLLAPLPKDYMRTPSSDMEEIHLVQSHAEVELRRKVREQAFKVWGKKHAQKDTVTESDENEEHLLDGDYNDVFYTKEMEQKSNTLERYAHRTSLRRESDDESRLSMEKNLRQLETMTLDRKEKKTSKIKKFFKKLSNKKDAAKYDQEFSSRNDRLPSTDSEHSTQHISNSTGYDLKSRRRSDGSCPDGYGNRSNSLSSSSKASNEDYPPSTKHHDLVFKNKRHSLTSDDSMIMSSESLSSSQGHGNNEVFDRQHSARKSNTRADSSLRKTPLRNSIDSYNRLLEVHRHTIDKIAFEVSRLVCTCQQLQTTDWNNYERSDDVIQLGVPGYMVVPVTCAKSEQKNYTAWLRINEGNEIQSASSSNLTTTTLHRNCLHICHVIEPTSPTPTNEQPSKSIESNRAFISTQLPKMPLSKYVSSTIEKHTRYPEIYERETALILLQVVKGVLHLVRKRAPIKTVNAENIFILNTGGSDPTAVISPTQQSPKCPSVVVGCLPGIGDQSVSTSSTDVITNLCHQMAFLLYELLHSSFEEELKLIVNSPMLFTTLPDLTIKSIYSRYLQSIIDKLLGTPQHTINSLDELRLTLEVILFGPTDICDHEEKEALDLIKKWHNRRCVDMVTYILKEAPLIMLCASEHHGQEVEKIKRVDQEILLECEFLSSIMPVDIYRVSKELRR</sequence>
<feature type="compositionally biased region" description="Basic and acidic residues" evidence="1">
    <location>
        <begin position="408"/>
        <end position="423"/>
    </location>
</feature>